<dbReference type="OrthoDB" id="294275at2759"/>
<keyword evidence="1" id="KW-0472">Membrane</keyword>
<keyword evidence="1" id="KW-1133">Transmembrane helix</keyword>
<protein>
    <recommendedName>
        <fullName evidence="4">Transmembrane protein</fullName>
    </recommendedName>
</protein>
<keyword evidence="3" id="KW-1185">Reference proteome</keyword>
<dbReference type="AlphaFoldDB" id="A0A8S1R9R4"/>
<dbReference type="EMBL" id="CAJJDN010000148">
    <property type="protein sequence ID" value="CAD8123972.1"/>
    <property type="molecule type" value="Genomic_DNA"/>
</dbReference>
<accession>A0A8S1R9R4</accession>
<keyword evidence="1" id="KW-0812">Transmembrane</keyword>
<evidence type="ECO:0000313" key="2">
    <source>
        <dbReference type="EMBL" id="CAD8123972.1"/>
    </source>
</evidence>
<evidence type="ECO:0000256" key="1">
    <source>
        <dbReference type="SAM" id="Phobius"/>
    </source>
</evidence>
<organism evidence="2 3">
    <name type="scientific">Paramecium sonneborni</name>
    <dbReference type="NCBI Taxonomy" id="65129"/>
    <lineage>
        <taxon>Eukaryota</taxon>
        <taxon>Sar</taxon>
        <taxon>Alveolata</taxon>
        <taxon>Ciliophora</taxon>
        <taxon>Intramacronucleata</taxon>
        <taxon>Oligohymenophorea</taxon>
        <taxon>Peniculida</taxon>
        <taxon>Parameciidae</taxon>
        <taxon>Paramecium</taxon>
    </lineage>
</organism>
<sequence>MFILFISITTAFGLNTSLFIDNEVYEQSVLMNAQQQTFFQQFEDYGKILSINFAGNDQSNAFCKPFYQGISIISSPEGLIPLIAEQAKKNLDDLSEDDLYIGYNEKLISQAKSPEGICLLSTLGKVYLIEFQDSNKIQLKNYTLPPITKNQEIATLIYDEKSRFFFAFLKSHEIIKFQFYKEQLNTTFISKSQWRAPQKQFKFVASNGWLYCAQEEEGLLIYQILHNEILLVQTITSKDIYNKTLDNFSIIDIQVFEDKLYILDAKNGVSQFNIFFNGTYTKNEQFGIINLSDCHSFSVSGNTMIVIQNFKSSSQVIEYYITDYEWLEIRKYYTKSRLQKANIIDDNLVIVIGQHDHKILLTKMADQYLDRQNHQLENYFFLGNLLGVEKYGENNDTLFAISPHGFYFFTYEYFSTAIVCNSNDAQSGLYKTQMTLKSTDCEKKTNKEDNLQYCQTNFNYNFEIKKPLLSAERQQQYFYFGIFIILIIVLLLYMIGYYYNKQKQNQKILEEIKKKKRNINQQQR</sequence>
<proteinExistence type="predicted"/>
<gene>
    <name evidence="2" type="ORF">PSON_ATCC_30995.1.T1480069</name>
</gene>
<evidence type="ECO:0008006" key="4">
    <source>
        <dbReference type="Google" id="ProtNLM"/>
    </source>
</evidence>
<comment type="caution">
    <text evidence="2">The sequence shown here is derived from an EMBL/GenBank/DDBJ whole genome shotgun (WGS) entry which is preliminary data.</text>
</comment>
<feature type="transmembrane region" description="Helical" evidence="1">
    <location>
        <begin position="477"/>
        <end position="499"/>
    </location>
</feature>
<evidence type="ECO:0000313" key="3">
    <source>
        <dbReference type="Proteomes" id="UP000692954"/>
    </source>
</evidence>
<dbReference type="Proteomes" id="UP000692954">
    <property type="component" value="Unassembled WGS sequence"/>
</dbReference>
<reference evidence="2" key="1">
    <citation type="submission" date="2021-01" db="EMBL/GenBank/DDBJ databases">
        <authorList>
            <consortium name="Genoscope - CEA"/>
            <person name="William W."/>
        </authorList>
    </citation>
    <scope>NUCLEOTIDE SEQUENCE</scope>
</reference>
<name>A0A8S1R9R4_9CILI</name>